<feature type="region of interest" description="Disordered" evidence="1">
    <location>
        <begin position="22"/>
        <end position="42"/>
    </location>
</feature>
<dbReference type="Proteomes" id="UP000054217">
    <property type="component" value="Unassembled WGS sequence"/>
</dbReference>
<reference evidence="3 4" key="1">
    <citation type="submission" date="2014-04" db="EMBL/GenBank/DDBJ databases">
        <authorList>
            <consortium name="DOE Joint Genome Institute"/>
            <person name="Kuo A."/>
            <person name="Kohler A."/>
            <person name="Costa M.D."/>
            <person name="Nagy L.G."/>
            <person name="Floudas D."/>
            <person name="Copeland A."/>
            <person name="Barry K.W."/>
            <person name="Cichocki N."/>
            <person name="Veneault-Fourrey C."/>
            <person name="LaButti K."/>
            <person name="Lindquist E.A."/>
            <person name="Lipzen A."/>
            <person name="Lundell T."/>
            <person name="Morin E."/>
            <person name="Murat C."/>
            <person name="Sun H."/>
            <person name="Tunlid A."/>
            <person name="Henrissat B."/>
            <person name="Grigoriev I.V."/>
            <person name="Hibbett D.S."/>
            <person name="Martin F."/>
            <person name="Nordberg H.P."/>
            <person name="Cantor M.N."/>
            <person name="Hua S.X."/>
        </authorList>
    </citation>
    <scope>NUCLEOTIDE SEQUENCE [LARGE SCALE GENOMIC DNA]</scope>
    <source>
        <strain evidence="3 4">Marx 270</strain>
    </source>
</reference>
<feature type="chain" id="PRO_5002166281" evidence="2">
    <location>
        <begin position="20"/>
        <end position="86"/>
    </location>
</feature>
<accession>A0A0C3JRU9</accession>
<name>A0A0C3JRU9_PISTI</name>
<sequence>MSVLMLLAQVLEIVPPIKATPRQRPLLSRQPQDGHRDGLVGHPPNLNLNLRLEKNGDSYYYRCHSHYWWSYLGSVKQARGRCDGCG</sequence>
<dbReference type="InParanoid" id="A0A0C3JRU9"/>
<evidence type="ECO:0000313" key="3">
    <source>
        <dbReference type="EMBL" id="KIO11858.1"/>
    </source>
</evidence>
<organism evidence="3 4">
    <name type="scientific">Pisolithus tinctorius Marx 270</name>
    <dbReference type="NCBI Taxonomy" id="870435"/>
    <lineage>
        <taxon>Eukaryota</taxon>
        <taxon>Fungi</taxon>
        <taxon>Dikarya</taxon>
        <taxon>Basidiomycota</taxon>
        <taxon>Agaricomycotina</taxon>
        <taxon>Agaricomycetes</taxon>
        <taxon>Agaricomycetidae</taxon>
        <taxon>Boletales</taxon>
        <taxon>Sclerodermatineae</taxon>
        <taxon>Pisolithaceae</taxon>
        <taxon>Pisolithus</taxon>
    </lineage>
</organism>
<gene>
    <name evidence="3" type="ORF">M404DRAFT_994533</name>
</gene>
<evidence type="ECO:0000313" key="4">
    <source>
        <dbReference type="Proteomes" id="UP000054217"/>
    </source>
</evidence>
<keyword evidence="2" id="KW-0732">Signal</keyword>
<dbReference type="EMBL" id="KN831949">
    <property type="protein sequence ID" value="KIO11858.1"/>
    <property type="molecule type" value="Genomic_DNA"/>
</dbReference>
<reference evidence="4" key="2">
    <citation type="submission" date="2015-01" db="EMBL/GenBank/DDBJ databases">
        <title>Evolutionary Origins and Diversification of the Mycorrhizal Mutualists.</title>
        <authorList>
            <consortium name="DOE Joint Genome Institute"/>
            <consortium name="Mycorrhizal Genomics Consortium"/>
            <person name="Kohler A."/>
            <person name="Kuo A."/>
            <person name="Nagy L.G."/>
            <person name="Floudas D."/>
            <person name="Copeland A."/>
            <person name="Barry K.W."/>
            <person name="Cichocki N."/>
            <person name="Veneault-Fourrey C."/>
            <person name="LaButti K."/>
            <person name="Lindquist E.A."/>
            <person name="Lipzen A."/>
            <person name="Lundell T."/>
            <person name="Morin E."/>
            <person name="Murat C."/>
            <person name="Riley R."/>
            <person name="Ohm R."/>
            <person name="Sun H."/>
            <person name="Tunlid A."/>
            <person name="Henrissat B."/>
            <person name="Grigoriev I.V."/>
            <person name="Hibbett D.S."/>
            <person name="Martin F."/>
        </authorList>
    </citation>
    <scope>NUCLEOTIDE SEQUENCE [LARGE SCALE GENOMIC DNA]</scope>
    <source>
        <strain evidence="4">Marx 270</strain>
    </source>
</reference>
<dbReference type="AlphaFoldDB" id="A0A0C3JRU9"/>
<dbReference type="HOGENOM" id="CLU_2498776_0_0_1"/>
<proteinExistence type="predicted"/>
<keyword evidence="4" id="KW-1185">Reference proteome</keyword>
<feature type="signal peptide" evidence="2">
    <location>
        <begin position="1"/>
        <end position="19"/>
    </location>
</feature>
<evidence type="ECO:0000256" key="2">
    <source>
        <dbReference type="SAM" id="SignalP"/>
    </source>
</evidence>
<protein>
    <submittedName>
        <fullName evidence="3">Uncharacterized protein</fullName>
    </submittedName>
</protein>
<evidence type="ECO:0000256" key="1">
    <source>
        <dbReference type="SAM" id="MobiDB-lite"/>
    </source>
</evidence>